<sequence>MWQVLHVPAATLLWLMVAGVQAVVLWQVSHEAVVEMWLEFLPVAVVPLWQEAQVPGATLLCFIVVGVQAVVL</sequence>
<comment type="caution">
    <text evidence="1">The sequence shown here is derived from an EMBL/GenBank/DDBJ whole genome shotgun (WGS) entry which is preliminary data.</text>
</comment>
<name>A0A1F7WN81_9BACT</name>
<organism evidence="1 2">
    <name type="scientific">Candidatus Wallbacteria bacterium GWC2_49_35</name>
    <dbReference type="NCBI Taxonomy" id="1817813"/>
    <lineage>
        <taxon>Bacteria</taxon>
        <taxon>Candidatus Walliibacteriota</taxon>
    </lineage>
</organism>
<dbReference type="Proteomes" id="UP000178735">
    <property type="component" value="Unassembled WGS sequence"/>
</dbReference>
<accession>A0A1F7WN81</accession>
<proteinExistence type="predicted"/>
<dbReference type="EMBL" id="MGFH01000155">
    <property type="protein sequence ID" value="OGM03849.1"/>
    <property type="molecule type" value="Genomic_DNA"/>
</dbReference>
<gene>
    <name evidence="1" type="ORF">A2008_08395</name>
</gene>
<reference evidence="1 2" key="1">
    <citation type="journal article" date="2016" name="Nat. Commun.">
        <title>Thousands of microbial genomes shed light on interconnected biogeochemical processes in an aquifer system.</title>
        <authorList>
            <person name="Anantharaman K."/>
            <person name="Brown C.T."/>
            <person name="Hug L.A."/>
            <person name="Sharon I."/>
            <person name="Castelle C.J."/>
            <person name="Probst A.J."/>
            <person name="Thomas B.C."/>
            <person name="Singh A."/>
            <person name="Wilkins M.J."/>
            <person name="Karaoz U."/>
            <person name="Brodie E.L."/>
            <person name="Williams K.H."/>
            <person name="Hubbard S.S."/>
            <person name="Banfield J.F."/>
        </authorList>
    </citation>
    <scope>NUCLEOTIDE SEQUENCE [LARGE SCALE GENOMIC DNA]</scope>
</reference>
<evidence type="ECO:0000313" key="1">
    <source>
        <dbReference type="EMBL" id="OGM03849.1"/>
    </source>
</evidence>
<protein>
    <submittedName>
        <fullName evidence="1">Uncharacterized protein</fullName>
    </submittedName>
</protein>
<evidence type="ECO:0000313" key="2">
    <source>
        <dbReference type="Proteomes" id="UP000178735"/>
    </source>
</evidence>
<dbReference type="AlphaFoldDB" id="A0A1F7WN81"/>